<protein>
    <recommendedName>
        <fullName evidence="6">Carboxylesterase type B domain-containing protein</fullName>
    </recommendedName>
</protein>
<dbReference type="InterPro" id="IPR002018">
    <property type="entry name" value="CarbesteraseB"/>
</dbReference>
<gene>
    <name evidence="7" type="ORF">HPB48_021920</name>
</gene>
<feature type="domain" description="Carboxylesterase type B" evidence="6">
    <location>
        <begin position="109"/>
        <end position="309"/>
    </location>
</feature>
<reference evidence="7 8" key="1">
    <citation type="journal article" date="2020" name="Cell">
        <title>Large-Scale Comparative Analyses of Tick Genomes Elucidate Their Genetic Diversity and Vector Capacities.</title>
        <authorList>
            <consortium name="Tick Genome and Microbiome Consortium (TIGMIC)"/>
            <person name="Jia N."/>
            <person name="Wang J."/>
            <person name="Shi W."/>
            <person name="Du L."/>
            <person name="Sun Y."/>
            <person name="Zhan W."/>
            <person name="Jiang J.F."/>
            <person name="Wang Q."/>
            <person name="Zhang B."/>
            <person name="Ji P."/>
            <person name="Bell-Sakyi L."/>
            <person name="Cui X.M."/>
            <person name="Yuan T.T."/>
            <person name="Jiang B.G."/>
            <person name="Yang W.F."/>
            <person name="Lam T.T."/>
            <person name="Chang Q.C."/>
            <person name="Ding S.J."/>
            <person name="Wang X.J."/>
            <person name="Zhu J.G."/>
            <person name="Ruan X.D."/>
            <person name="Zhao L."/>
            <person name="Wei J.T."/>
            <person name="Ye R.Z."/>
            <person name="Que T.C."/>
            <person name="Du C.H."/>
            <person name="Zhou Y.H."/>
            <person name="Cheng J.X."/>
            <person name="Dai P.F."/>
            <person name="Guo W.B."/>
            <person name="Han X.H."/>
            <person name="Huang E.J."/>
            <person name="Li L.F."/>
            <person name="Wei W."/>
            <person name="Gao Y.C."/>
            <person name="Liu J.Z."/>
            <person name="Shao H.Z."/>
            <person name="Wang X."/>
            <person name="Wang C.C."/>
            <person name="Yang T.C."/>
            <person name="Huo Q.B."/>
            <person name="Li W."/>
            <person name="Chen H.Y."/>
            <person name="Chen S.E."/>
            <person name="Zhou L.G."/>
            <person name="Ni X.B."/>
            <person name="Tian J.H."/>
            <person name="Sheng Y."/>
            <person name="Liu T."/>
            <person name="Pan Y.S."/>
            <person name="Xia L.Y."/>
            <person name="Li J."/>
            <person name="Zhao F."/>
            <person name="Cao W.C."/>
        </authorList>
    </citation>
    <scope>NUCLEOTIDE SEQUENCE [LARGE SCALE GENOMIC DNA]</scope>
    <source>
        <strain evidence="7">HaeL-2018</strain>
    </source>
</reference>
<dbReference type="GO" id="GO:0006581">
    <property type="term" value="P:acetylcholine catabolic process"/>
    <property type="evidence" value="ECO:0007669"/>
    <property type="project" value="TreeGrafter"/>
</dbReference>
<dbReference type="Proteomes" id="UP000821853">
    <property type="component" value="Unassembled WGS sequence"/>
</dbReference>
<feature type="region of interest" description="Disordered" evidence="5">
    <location>
        <begin position="1"/>
        <end position="81"/>
    </location>
</feature>
<dbReference type="PANTHER" id="PTHR43918">
    <property type="entry name" value="ACETYLCHOLINESTERASE"/>
    <property type="match status" value="1"/>
</dbReference>
<dbReference type="Pfam" id="PF00135">
    <property type="entry name" value="COesterase"/>
    <property type="match status" value="1"/>
</dbReference>
<sequence>MQGGQPSTKNVCDIHCEHPGSGLPDKSHRLSPPPDTTGHGCPNDPEPPRPDPVDPTREPEQPNAADNVGSPARSPSDYGVPSVTLRSANVAKHKGQSQVNTIHEHEGDGGKYRGKYKPVEGLSCYRFLGIPFANGGAPRFGLPQRPGPGALQETSGSAPCLQQPLRLGNFAVFDSPRGTEDCLRLNLWTPSIEYKVGDATPGLAVLVFFLGFEFYYGGNSQESLSGEYLSALGDLVVVVPNYRLGPLGFLNAKLSDAPGNQALYDQRHALDWVRENVRFFGGDPARIVLHGYEAGAVSIGYQLMSPLDHWVKSVSRYVRTALDCCVAFDECAFYAWFSYTVILGHKWRYFLIYKEVPCYMVGNV</sequence>
<keyword evidence="4" id="KW-0325">Glycoprotein</keyword>
<feature type="region of interest" description="Disordered" evidence="5">
    <location>
        <begin position="90"/>
        <end position="109"/>
    </location>
</feature>
<evidence type="ECO:0000256" key="2">
    <source>
        <dbReference type="ARBA" id="ARBA00022487"/>
    </source>
</evidence>
<dbReference type="InterPro" id="IPR029058">
    <property type="entry name" value="AB_hydrolase_fold"/>
</dbReference>
<dbReference type="AlphaFoldDB" id="A0A9J6GP59"/>
<evidence type="ECO:0000313" key="7">
    <source>
        <dbReference type="EMBL" id="KAH9376359.1"/>
    </source>
</evidence>
<evidence type="ECO:0000313" key="8">
    <source>
        <dbReference type="Proteomes" id="UP000821853"/>
    </source>
</evidence>
<dbReference type="PANTHER" id="PTHR43918:SF4">
    <property type="entry name" value="CARBOXYLIC ESTER HYDROLASE"/>
    <property type="match status" value="1"/>
</dbReference>
<dbReference type="InterPro" id="IPR050654">
    <property type="entry name" value="AChE-related_enzymes"/>
</dbReference>
<organism evidence="7 8">
    <name type="scientific">Haemaphysalis longicornis</name>
    <name type="common">Bush tick</name>
    <dbReference type="NCBI Taxonomy" id="44386"/>
    <lineage>
        <taxon>Eukaryota</taxon>
        <taxon>Metazoa</taxon>
        <taxon>Ecdysozoa</taxon>
        <taxon>Arthropoda</taxon>
        <taxon>Chelicerata</taxon>
        <taxon>Arachnida</taxon>
        <taxon>Acari</taxon>
        <taxon>Parasitiformes</taxon>
        <taxon>Ixodida</taxon>
        <taxon>Ixodoidea</taxon>
        <taxon>Ixodidae</taxon>
        <taxon>Haemaphysalinae</taxon>
        <taxon>Haemaphysalis</taxon>
    </lineage>
</organism>
<dbReference type="EMBL" id="JABSTR010000008">
    <property type="protein sequence ID" value="KAH9376359.1"/>
    <property type="molecule type" value="Genomic_DNA"/>
</dbReference>
<dbReference type="GO" id="GO:0019695">
    <property type="term" value="P:choline metabolic process"/>
    <property type="evidence" value="ECO:0007669"/>
    <property type="project" value="TreeGrafter"/>
</dbReference>
<dbReference type="OrthoDB" id="6488744at2759"/>
<proteinExistence type="inferred from homology"/>
<comment type="similarity">
    <text evidence="1">Belongs to the type-B carboxylesterase/lipase family.</text>
</comment>
<accession>A0A9J6GP59</accession>
<dbReference type="GO" id="GO:0005615">
    <property type="term" value="C:extracellular space"/>
    <property type="evidence" value="ECO:0007669"/>
    <property type="project" value="TreeGrafter"/>
</dbReference>
<evidence type="ECO:0000256" key="4">
    <source>
        <dbReference type="ARBA" id="ARBA00023180"/>
    </source>
</evidence>
<dbReference type="GO" id="GO:0005886">
    <property type="term" value="C:plasma membrane"/>
    <property type="evidence" value="ECO:0007669"/>
    <property type="project" value="TreeGrafter"/>
</dbReference>
<feature type="compositionally biased region" description="Basic and acidic residues" evidence="5">
    <location>
        <begin position="46"/>
        <end position="60"/>
    </location>
</feature>
<keyword evidence="8" id="KW-1185">Reference proteome</keyword>
<evidence type="ECO:0000259" key="6">
    <source>
        <dbReference type="Pfam" id="PF00135"/>
    </source>
</evidence>
<comment type="caution">
    <text evidence="7">The sequence shown here is derived from an EMBL/GenBank/DDBJ whole genome shotgun (WGS) entry which is preliminary data.</text>
</comment>
<feature type="compositionally biased region" description="Polar residues" evidence="5">
    <location>
        <begin position="1"/>
        <end position="10"/>
    </location>
</feature>
<dbReference type="GO" id="GO:0003990">
    <property type="term" value="F:acetylcholinesterase activity"/>
    <property type="evidence" value="ECO:0007669"/>
    <property type="project" value="TreeGrafter"/>
</dbReference>
<dbReference type="VEuPathDB" id="VectorBase:HLOH_047936"/>
<name>A0A9J6GP59_HAELO</name>
<keyword evidence="2" id="KW-0719">Serine esterase</keyword>
<evidence type="ECO:0000256" key="3">
    <source>
        <dbReference type="ARBA" id="ARBA00022801"/>
    </source>
</evidence>
<evidence type="ECO:0000256" key="5">
    <source>
        <dbReference type="SAM" id="MobiDB-lite"/>
    </source>
</evidence>
<keyword evidence="3" id="KW-0378">Hydrolase</keyword>
<dbReference type="SUPFAM" id="SSF53474">
    <property type="entry name" value="alpha/beta-Hydrolases"/>
    <property type="match status" value="1"/>
</dbReference>
<dbReference type="Gene3D" id="3.40.50.1820">
    <property type="entry name" value="alpha/beta hydrolase"/>
    <property type="match status" value="1"/>
</dbReference>
<evidence type="ECO:0000256" key="1">
    <source>
        <dbReference type="ARBA" id="ARBA00005964"/>
    </source>
</evidence>